<reference evidence="1 2" key="1">
    <citation type="journal article" date="2023" name="Plants (Basel)">
        <title>Bridging the Gap: Combining Genomics and Transcriptomics Approaches to Understand Stylosanthes scabra, an Orphan Legume from the Brazilian Caatinga.</title>
        <authorList>
            <person name="Ferreira-Neto J.R.C."/>
            <person name="da Silva M.D."/>
            <person name="Binneck E."/>
            <person name="de Melo N.F."/>
            <person name="da Silva R.H."/>
            <person name="de Melo A.L.T.M."/>
            <person name="Pandolfi V."/>
            <person name="Bustamante F.O."/>
            <person name="Brasileiro-Vidal A.C."/>
            <person name="Benko-Iseppon A.M."/>
        </authorList>
    </citation>
    <scope>NUCLEOTIDE SEQUENCE [LARGE SCALE GENOMIC DNA]</scope>
    <source>
        <tissue evidence="1">Leaves</tissue>
    </source>
</reference>
<dbReference type="Gene3D" id="3.20.20.80">
    <property type="entry name" value="Glycosidases"/>
    <property type="match status" value="1"/>
</dbReference>
<keyword evidence="2" id="KW-1185">Reference proteome</keyword>
<dbReference type="InterPro" id="IPR017853">
    <property type="entry name" value="GH"/>
</dbReference>
<protein>
    <submittedName>
        <fullName evidence="1">Uncharacterized protein</fullName>
    </submittedName>
</protein>
<accession>A0ABU6ZX84</accession>
<feature type="non-terminal residue" evidence="1">
    <location>
        <position position="1"/>
    </location>
</feature>
<dbReference type="PANTHER" id="PTHR46476">
    <property type="entry name" value="CHITINASE 2-LIKE"/>
    <property type="match status" value="1"/>
</dbReference>
<comment type="caution">
    <text evidence="1">The sequence shown here is derived from an EMBL/GenBank/DDBJ whole genome shotgun (WGS) entry which is preliminary data.</text>
</comment>
<dbReference type="PANTHER" id="PTHR46476:SF12">
    <property type="entry name" value="RUBISCO-ASSOCIATED PROTEIN"/>
    <property type="match status" value="1"/>
</dbReference>
<dbReference type="SUPFAM" id="SSF51445">
    <property type="entry name" value="(Trans)glycosidases"/>
    <property type="match status" value="1"/>
</dbReference>
<dbReference type="EMBL" id="JASCZI010275920">
    <property type="protein sequence ID" value="MED6226653.1"/>
    <property type="molecule type" value="Genomic_DNA"/>
</dbReference>
<gene>
    <name evidence="1" type="ORF">PIB30_106024</name>
</gene>
<organism evidence="1 2">
    <name type="scientific">Stylosanthes scabra</name>
    <dbReference type="NCBI Taxonomy" id="79078"/>
    <lineage>
        <taxon>Eukaryota</taxon>
        <taxon>Viridiplantae</taxon>
        <taxon>Streptophyta</taxon>
        <taxon>Embryophyta</taxon>
        <taxon>Tracheophyta</taxon>
        <taxon>Spermatophyta</taxon>
        <taxon>Magnoliopsida</taxon>
        <taxon>eudicotyledons</taxon>
        <taxon>Gunneridae</taxon>
        <taxon>Pentapetalae</taxon>
        <taxon>rosids</taxon>
        <taxon>fabids</taxon>
        <taxon>Fabales</taxon>
        <taxon>Fabaceae</taxon>
        <taxon>Papilionoideae</taxon>
        <taxon>50 kb inversion clade</taxon>
        <taxon>dalbergioids sensu lato</taxon>
        <taxon>Dalbergieae</taxon>
        <taxon>Pterocarpus clade</taxon>
        <taxon>Stylosanthes</taxon>
    </lineage>
</organism>
<sequence length="129" mass="14406">VINKLKYHGVISEASISPSSGVNKDFYVPLFKSYPNLIDLVDYQFQNEEATVPDPDALVVKYNSLKELYTKEKLFAGYSAENKDWGTVSPIVFFLGAAEILNNKGAGFSIVYDNYYKPNSTHNHGCIIS</sequence>
<evidence type="ECO:0000313" key="2">
    <source>
        <dbReference type="Proteomes" id="UP001341840"/>
    </source>
</evidence>
<evidence type="ECO:0000313" key="1">
    <source>
        <dbReference type="EMBL" id="MED6226653.1"/>
    </source>
</evidence>
<dbReference type="Proteomes" id="UP001341840">
    <property type="component" value="Unassembled WGS sequence"/>
</dbReference>
<proteinExistence type="predicted"/>
<name>A0ABU6ZX84_9FABA</name>